<reference evidence="5" key="1">
    <citation type="journal article" date="2015" name="Nature">
        <title>Complex archaea that bridge the gap between prokaryotes and eukaryotes.</title>
        <authorList>
            <person name="Spang A."/>
            <person name="Saw J.H."/>
            <person name="Jorgensen S.L."/>
            <person name="Zaremba-Niedzwiedzka K."/>
            <person name="Martijn J."/>
            <person name="Lind A.E."/>
            <person name="van Eijk R."/>
            <person name="Schleper C."/>
            <person name="Guy L."/>
            <person name="Ettema T.J."/>
        </authorList>
    </citation>
    <scope>NUCLEOTIDE SEQUENCE</scope>
</reference>
<dbReference type="InterPro" id="IPR036428">
    <property type="entry name" value="PCD_sf"/>
</dbReference>
<dbReference type="CDD" id="cd00913">
    <property type="entry name" value="PCD_DCoH_subfamily_a"/>
    <property type="match status" value="1"/>
</dbReference>
<dbReference type="SUPFAM" id="SSF55248">
    <property type="entry name" value="PCD-like"/>
    <property type="match status" value="1"/>
</dbReference>
<evidence type="ECO:0000256" key="2">
    <source>
        <dbReference type="ARBA" id="ARBA00006472"/>
    </source>
</evidence>
<dbReference type="PANTHER" id="PTHR42805:SF1">
    <property type="entry name" value="PTERIN-4-ALPHA-CARBINOLAMINE DEHYDRATASE-RELATED"/>
    <property type="match status" value="1"/>
</dbReference>
<gene>
    <name evidence="5" type="ORF">LCGC14_0177760</name>
</gene>
<accession>A0A0F9X979</accession>
<dbReference type="EC" id="4.2.1.96" evidence="3"/>
<dbReference type="AlphaFoldDB" id="A0A0F9X979"/>
<dbReference type="Pfam" id="PF01329">
    <property type="entry name" value="Pterin_4a"/>
    <property type="match status" value="1"/>
</dbReference>
<dbReference type="GO" id="GO:0006729">
    <property type="term" value="P:tetrahydrobiopterin biosynthetic process"/>
    <property type="evidence" value="ECO:0007669"/>
    <property type="project" value="InterPro"/>
</dbReference>
<dbReference type="HAMAP" id="MF_00434">
    <property type="entry name" value="Pterin_4_alpha"/>
    <property type="match status" value="1"/>
</dbReference>
<name>A0A0F9X979_9ZZZZ</name>
<evidence type="ECO:0000256" key="4">
    <source>
        <dbReference type="ARBA" id="ARBA00023239"/>
    </source>
</evidence>
<evidence type="ECO:0000256" key="3">
    <source>
        <dbReference type="ARBA" id="ARBA00013252"/>
    </source>
</evidence>
<dbReference type="InterPro" id="IPR050376">
    <property type="entry name" value="Pterin-4-alpha-carb_dehyd"/>
</dbReference>
<proteinExistence type="inferred from homology"/>
<dbReference type="EMBL" id="LAZR01000070">
    <property type="protein sequence ID" value="KKN95531.1"/>
    <property type="molecule type" value="Genomic_DNA"/>
</dbReference>
<evidence type="ECO:0000313" key="5">
    <source>
        <dbReference type="EMBL" id="KKN95531.1"/>
    </source>
</evidence>
<comment type="similarity">
    <text evidence="2">Belongs to the pterin-4-alpha-carbinolamine dehydratase family.</text>
</comment>
<keyword evidence="4" id="KW-0456">Lyase</keyword>
<sequence>MSDLAKQSLDTSSAAATKLLKEQIENLLPQLPDWVVKNVDSVERIEKVYTFKDFNAALSFTNQVGALAEQEDHHPALLTEWGQVTVTWWSHKLGGLHRNDLIMAARTDQLD</sequence>
<dbReference type="Gene3D" id="3.30.1360.20">
    <property type="entry name" value="Transcriptional coactivator/pterin dehydratase"/>
    <property type="match status" value="1"/>
</dbReference>
<evidence type="ECO:0000256" key="1">
    <source>
        <dbReference type="ARBA" id="ARBA00001554"/>
    </source>
</evidence>
<dbReference type="GO" id="GO:0008124">
    <property type="term" value="F:4-alpha-hydroxytetrahydrobiopterin dehydratase activity"/>
    <property type="evidence" value="ECO:0007669"/>
    <property type="project" value="UniProtKB-EC"/>
</dbReference>
<dbReference type="PANTHER" id="PTHR42805">
    <property type="entry name" value="PTERIN-4-ALPHA-CARBINOLAMINE DEHYDRATASE-RELATED"/>
    <property type="match status" value="1"/>
</dbReference>
<organism evidence="5">
    <name type="scientific">marine sediment metagenome</name>
    <dbReference type="NCBI Taxonomy" id="412755"/>
    <lineage>
        <taxon>unclassified sequences</taxon>
        <taxon>metagenomes</taxon>
        <taxon>ecological metagenomes</taxon>
    </lineage>
</organism>
<dbReference type="InterPro" id="IPR001533">
    <property type="entry name" value="Pterin_deHydtase"/>
</dbReference>
<comment type="caution">
    <text evidence="5">The sequence shown here is derived from an EMBL/GenBank/DDBJ whole genome shotgun (WGS) entry which is preliminary data.</text>
</comment>
<protein>
    <recommendedName>
        <fullName evidence="3">4a-hydroxytetrahydrobiopterin dehydratase</fullName>
        <ecNumber evidence="3">4.2.1.96</ecNumber>
    </recommendedName>
</protein>
<comment type="catalytic activity">
    <reaction evidence="1">
        <text>(4aS,6R)-4a-hydroxy-L-erythro-5,6,7,8-tetrahydrobiopterin = (6R)-L-erythro-6,7-dihydrobiopterin + H2O</text>
        <dbReference type="Rhea" id="RHEA:11920"/>
        <dbReference type="ChEBI" id="CHEBI:15377"/>
        <dbReference type="ChEBI" id="CHEBI:15642"/>
        <dbReference type="ChEBI" id="CHEBI:43120"/>
        <dbReference type="EC" id="4.2.1.96"/>
    </reaction>
</comment>
<dbReference type="NCBIfam" id="NF002016">
    <property type="entry name" value="PRK00823.1-1"/>
    <property type="match status" value="1"/>
</dbReference>